<evidence type="ECO:0000313" key="4">
    <source>
        <dbReference type="Proteomes" id="UP000727907"/>
    </source>
</evidence>
<protein>
    <submittedName>
        <fullName evidence="3">Carbon-nitrogen hydrolase</fullName>
    </submittedName>
</protein>
<comment type="caution">
    <text evidence="3">The sequence shown here is derived from an EMBL/GenBank/DDBJ whole genome shotgun (WGS) entry which is preliminary data.</text>
</comment>
<name>A0ABS6IRQ9_9HYPH</name>
<reference evidence="3 4" key="1">
    <citation type="submission" date="2021-06" db="EMBL/GenBank/DDBJ databases">
        <authorList>
            <person name="Lee D.H."/>
        </authorList>
    </citation>
    <scope>NUCLEOTIDE SEQUENCE [LARGE SCALE GENOMIC DNA]</scope>
    <source>
        <strain evidence="3 4">MMS21-HV4-11</strain>
    </source>
</reference>
<proteinExistence type="predicted"/>
<dbReference type="PROSITE" id="PS50263">
    <property type="entry name" value="CN_HYDROLASE"/>
    <property type="match status" value="2"/>
</dbReference>
<feature type="domain" description="CN hydrolase" evidence="2">
    <location>
        <begin position="37"/>
        <end position="300"/>
    </location>
</feature>
<dbReference type="Pfam" id="PF00795">
    <property type="entry name" value="CN_hydrolase"/>
    <property type="match status" value="2"/>
</dbReference>
<evidence type="ECO:0000256" key="1">
    <source>
        <dbReference type="SAM" id="SignalP"/>
    </source>
</evidence>
<keyword evidence="4" id="KW-1185">Reference proteome</keyword>
<dbReference type="GO" id="GO:0016787">
    <property type="term" value="F:hydrolase activity"/>
    <property type="evidence" value="ECO:0007669"/>
    <property type="project" value="UniProtKB-KW"/>
</dbReference>
<feature type="signal peptide" evidence="1">
    <location>
        <begin position="1"/>
        <end position="28"/>
    </location>
</feature>
<organism evidence="3 4">
    <name type="scientific">Reyranella humidisoli</name>
    <dbReference type="NCBI Taxonomy" id="2849149"/>
    <lineage>
        <taxon>Bacteria</taxon>
        <taxon>Pseudomonadati</taxon>
        <taxon>Pseudomonadota</taxon>
        <taxon>Alphaproteobacteria</taxon>
        <taxon>Hyphomicrobiales</taxon>
        <taxon>Reyranellaceae</taxon>
        <taxon>Reyranella</taxon>
    </lineage>
</organism>
<dbReference type="PANTHER" id="PTHR43674:SF2">
    <property type="entry name" value="BETA-UREIDOPROPIONASE"/>
    <property type="match status" value="1"/>
</dbReference>
<feature type="chain" id="PRO_5046307963" evidence="1">
    <location>
        <begin position="29"/>
        <end position="625"/>
    </location>
</feature>
<dbReference type="PANTHER" id="PTHR43674">
    <property type="entry name" value="NITRILASE C965.09-RELATED"/>
    <property type="match status" value="1"/>
</dbReference>
<feature type="domain" description="CN hydrolase" evidence="2">
    <location>
        <begin position="319"/>
        <end position="580"/>
    </location>
</feature>
<gene>
    <name evidence="3" type="ORF">KQ910_26220</name>
</gene>
<dbReference type="InterPro" id="IPR050345">
    <property type="entry name" value="Aliph_Amidase/BUP"/>
</dbReference>
<evidence type="ECO:0000259" key="2">
    <source>
        <dbReference type="PROSITE" id="PS50263"/>
    </source>
</evidence>
<accession>A0ABS6IRQ9</accession>
<dbReference type="EMBL" id="JAHOPB010000004">
    <property type="protein sequence ID" value="MBU8877291.1"/>
    <property type="molecule type" value="Genomic_DNA"/>
</dbReference>
<dbReference type="PROSITE" id="PS51257">
    <property type="entry name" value="PROKAR_LIPOPROTEIN"/>
    <property type="match status" value="1"/>
</dbReference>
<keyword evidence="3" id="KW-0378">Hydrolase</keyword>
<sequence>MRMSWKSWALAIVAVIACGLSLAVGASAQAPVGQKQIKVAAVDFVPAWGDLDGNVARLAKAAEEVARQGVEYAVFPETAVSGYLFSGPKQLAPFLDTIPGKTTAALLPVLQRTGLYMSVGIAERDAATGLAYNTAVLMGPNGIVGKYRKNGLNPQDQKVFAPGTTGVEVFETPIGRIALLICYDDTYWQYARLAALRGAQIIAWHSVSDRVMPGTPPAEATGNHSTVSNVQYMSAQNGVWVVGATRSGVETNPITGGKLYYNGGSSIWSPKGEKLVQAPVVPPETLPPGLAGVFATSIVPAEADAERTAQLARRRPDLYVPLMALHRSPTDGNATTSVRSVALSAAQWPDGSSLLSSARPEAGELLVLPELSALPSGLSAADIKAKAEARGGAFEQALSASAKAGSGYLVGSYPERDGDRTYHTVVLAGPAGSVLGRYRATHLSAATAAWASPGDEPVVIDTPLGRLALATGEELRVPELGGLYGALRADILAAPAGRPEPLKVQIDAKLFAVNDPPTGRADFFPYASAKQAQLWLVSGGRRVGNATAAGIYGPEPVVDTPTLTAAAGETVVRYRTRVPAPGTWINQQQLIGGQQSLLFVPLVMKDDSDCLKQWRTQGTGAPPCR</sequence>
<evidence type="ECO:0000313" key="3">
    <source>
        <dbReference type="EMBL" id="MBU8877291.1"/>
    </source>
</evidence>
<dbReference type="InterPro" id="IPR003010">
    <property type="entry name" value="C-N_Hydrolase"/>
</dbReference>
<dbReference type="Proteomes" id="UP000727907">
    <property type="component" value="Unassembled WGS sequence"/>
</dbReference>
<keyword evidence="1" id="KW-0732">Signal</keyword>